<evidence type="ECO:0000313" key="2">
    <source>
        <dbReference type="EMBL" id="MCI92987.1"/>
    </source>
</evidence>
<feature type="compositionally biased region" description="Polar residues" evidence="1">
    <location>
        <begin position="1"/>
        <end position="14"/>
    </location>
</feature>
<dbReference type="Proteomes" id="UP000265520">
    <property type="component" value="Unassembled WGS sequence"/>
</dbReference>
<evidence type="ECO:0000256" key="1">
    <source>
        <dbReference type="SAM" id="MobiDB-lite"/>
    </source>
</evidence>
<feature type="non-terminal residue" evidence="2">
    <location>
        <position position="1"/>
    </location>
</feature>
<organism evidence="2 3">
    <name type="scientific">Trifolium medium</name>
    <dbReference type="NCBI Taxonomy" id="97028"/>
    <lineage>
        <taxon>Eukaryota</taxon>
        <taxon>Viridiplantae</taxon>
        <taxon>Streptophyta</taxon>
        <taxon>Embryophyta</taxon>
        <taxon>Tracheophyta</taxon>
        <taxon>Spermatophyta</taxon>
        <taxon>Magnoliopsida</taxon>
        <taxon>eudicotyledons</taxon>
        <taxon>Gunneridae</taxon>
        <taxon>Pentapetalae</taxon>
        <taxon>rosids</taxon>
        <taxon>fabids</taxon>
        <taxon>Fabales</taxon>
        <taxon>Fabaceae</taxon>
        <taxon>Papilionoideae</taxon>
        <taxon>50 kb inversion clade</taxon>
        <taxon>NPAAA clade</taxon>
        <taxon>Hologalegina</taxon>
        <taxon>IRL clade</taxon>
        <taxon>Trifolieae</taxon>
        <taxon>Trifolium</taxon>
    </lineage>
</organism>
<protein>
    <submittedName>
        <fullName evidence="2">Uncharacterized protein</fullName>
    </submittedName>
</protein>
<sequence>ASPPGTTASEITSEQVHEKPPRRKPSPQQLSLFRSTFLSVHFNVRV</sequence>
<dbReference type="AlphaFoldDB" id="A0A392VYD2"/>
<comment type="caution">
    <text evidence="2">The sequence shown here is derived from an EMBL/GenBank/DDBJ whole genome shotgun (WGS) entry which is preliminary data.</text>
</comment>
<name>A0A392VYD2_9FABA</name>
<feature type="region of interest" description="Disordered" evidence="1">
    <location>
        <begin position="1"/>
        <end position="30"/>
    </location>
</feature>
<dbReference type="EMBL" id="LXQA011316706">
    <property type="protein sequence ID" value="MCI92987.1"/>
    <property type="molecule type" value="Genomic_DNA"/>
</dbReference>
<evidence type="ECO:0000313" key="3">
    <source>
        <dbReference type="Proteomes" id="UP000265520"/>
    </source>
</evidence>
<proteinExistence type="predicted"/>
<accession>A0A392VYD2</accession>
<keyword evidence="3" id="KW-1185">Reference proteome</keyword>
<reference evidence="2 3" key="1">
    <citation type="journal article" date="2018" name="Front. Plant Sci.">
        <title>Red Clover (Trifolium pratense) and Zigzag Clover (T. medium) - A Picture of Genomic Similarities and Differences.</title>
        <authorList>
            <person name="Dluhosova J."/>
            <person name="Istvanek J."/>
            <person name="Nedelnik J."/>
            <person name="Repkova J."/>
        </authorList>
    </citation>
    <scope>NUCLEOTIDE SEQUENCE [LARGE SCALE GENOMIC DNA]</scope>
    <source>
        <strain evidence="3">cv. 10/8</strain>
        <tissue evidence="2">Leaf</tissue>
    </source>
</reference>